<proteinExistence type="predicted"/>
<dbReference type="SUPFAM" id="SSF102588">
    <property type="entry name" value="LmbE-like"/>
    <property type="match status" value="1"/>
</dbReference>
<organism evidence="1 2">
    <name type="scientific">Kaistella gelatinilytica</name>
    <dbReference type="NCBI Taxonomy" id="2787636"/>
    <lineage>
        <taxon>Bacteria</taxon>
        <taxon>Pseudomonadati</taxon>
        <taxon>Bacteroidota</taxon>
        <taxon>Flavobacteriia</taxon>
        <taxon>Flavobacteriales</taxon>
        <taxon>Weeksellaceae</taxon>
        <taxon>Chryseobacterium group</taxon>
        <taxon>Kaistella</taxon>
    </lineage>
</organism>
<protein>
    <submittedName>
        <fullName evidence="1">PIG-L family deacetylase</fullName>
    </submittedName>
</protein>
<dbReference type="RefSeq" id="WP_196078692.1">
    <property type="nucleotide sequence ID" value="NZ_JADPVI010000001.1"/>
</dbReference>
<name>A0ABS0F911_9FLAO</name>
<dbReference type="InterPro" id="IPR003737">
    <property type="entry name" value="GlcNAc_PI_deacetylase-related"/>
</dbReference>
<evidence type="ECO:0000313" key="2">
    <source>
        <dbReference type="Proteomes" id="UP000660070"/>
    </source>
</evidence>
<dbReference type="PANTHER" id="PTHR12993">
    <property type="entry name" value="N-ACETYLGLUCOSAMINYL-PHOSPHATIDYLINOSITOL DE-N-ACETYLASE-RELATED"/>
    <property type="match status" value="1"/>
</dbReference>
<comment type="caution">
    <text evidence="1">The sequence shown here is derived from an EMBL/GenBank/DDBJ whole genome shotgun (WGS) entry which is preliminary data.</text>
</comment>
<accession>A0ABS0F911</accession>
<sequence length="241" mass="27150">MDHLDFENIPLAPEQCVTGFGNTLIVAPHADDESLGCGGVIALLRKYGQNVYILLLSDGTLSHPNSKEYPAERLRDIRENELVNAAAFLGVEAQNIIFCRFKDRSVPDQSSEGFDDALKNINKILSIIRPQSIFVPWRRDPHPDHQAAFQLIQAAITENAKIYEYPIWLDQLGTVDDSPTNEEAMPFRLNITSVLDQKQKAIAAHLSQTTSLISDDPHGFRISEEMLHQFNVPYETFFISK</sequence>
<reference evidence="1 2" key="1">
    <citation type="submission" date="2020-11" db="EMBL/GenBank/DDBJ databases">
        <title>Kaistella gelatinilytica sp. nov., a flavobacterium isolated from Antarctic Soil.</title>
        <authorList>
            <person name="Li J."/>
        </authorList>
    </citation>
    <scope>NUCLEOTIDE SEQUENCE [LARGE SCALE GENOMIC DNA]</scope>
    <source>
        <strain evidence="1 2">G5-32</strain>
    </source>
</reference>
<keyword evidence="2" id="KW-1185">Reference proteome</keyword>
<evidence type="ECO:0000313" key="1">
    <source>
        <dbReference type="EMBL" id="MBF8456151.1"/>
    </source>
</evidence>
<dbReference type="EMBL" id="JADPVI010000001">
    <property type="protein sequence ID" value="MBF8456151.1"/>
    <property type="molecule type" value="Genomic_DNA"/>
</dbReference>
<dbReference type="Proteomes" id="UP000660070">
    <property type="component" value="Unassembled WGS sequence"/>
</dbReference>
<dbReference type="PANTHER" id="PTHR12993:SF29">
    <property type="entry name" value="BLR3841 PROTEIN"/>
    <property type="match status" value="1"/>
</dbReference>
<dbReference type="Gene3D" id="3.40.50.10320">
    <property type="entry name" value="LmbE-like"/>
    <property type="match status" value="1"/>
</dbReference>
<gene>
    <name evidence="1" type="ORF">IV494_03060</name>
</gene>
<dbReference type="InterPro" id="IPR024078">
    <property type="entry name" value="LmbE-like_dom_sf"/>
</dbReference>
<dbReference type="Pfam" id="PF02585">
    <property type="entry name" value="PIG-L"/>
    <property type="match status" value="1"/>
</dbReference>